<dbReference type="GO" id="GO:0016971">
    <property type="term" value="F:flavin-dependent sulfhydryl oxidase activity"/>
    <property type="evidence" value="ECO:0007669"/>
    <property type="project" value="InterPro"/>
</dbReference>
<dbReference type="GO" id="GO:0005634">
    <property type="term" value="C:nucleus"/>
    <property type="evidence" value="ECO:0007669"/>
    <property type="project" value="UniProtKB-SubCell"/>
</dbReference>
<evidence type="ECO:0000256" key="13">
    <source>
        <dbReference type="PROSITE-ProRule" id="PRU01145"/>
    </source>
</evidence>
<evidence type="ECO:0000313" key="17">
    <source>
        <dbReference type="EMBL" id="KKK23476.1"/>
    </source>
</evidence>
<dbReference type="Gene3D" id="1.20.120.310">
    <property type="entry name" value="ERV/ALR sulfhydryl oxidase domain"/>
    <property type="match status" value="1"/>
</dbReference>
<accession>A0A0F8VK69</accession>
<evidence type="ECO:0000256" key="14">
    <source>
        <dbReference type="RuleBase" id="RU371123"/>
    </source>
</evidence>
<feature type="region of interest" description="Disordered" evidence="15">
    <location>
        <begin position="464"/>
        <end position="698"/>
    </location>
</feature>
<evidence type="ECO:0000256" key="15">
    <source>
        <dbReference type="SAM" id="MobiDB-lite"/>
    </source>
</evidence>
<name>A0A0F8VK69_9EURO</name>
<feature type="domain" description="ERV/ALR sulfhydryl oxidase" evidence="16">
    <location>
        <begin position="64"/>
        <end position="164"/>
    </location>
</feature>
<dbReference type="PROSITE" id="PS51804">
    <property type="entry name" value="ZF_C2HC_LYAR"/>
    <property type="match status" value="1"/>
</dbReference>
<evidence type="ECO:0000256" key="4">
    <source>
        <dbReference type="ARBA" id="ARBA00022723"/>
    </source>
</evidence>
<reference evidence="17 18" key="1">
    <citation type="submission" date="2015-02" db="EMBL/GenBank/DDBJ databases">
        <title>Draft Genome Sequences of Two Closely-Related Aflatoxigenic Aspergillus Species Obtained from the Cote d'Ivoire.</title>
        <authorList>
            <person name="Moore G.G."/>
            <person name="Beltz S.B."/>
            <person name="Mack B.M."/>
        </authorList>
    </citation>
    <scope>NUCLEOTIDE SEQUENCE [LARGE SCALE GENOMIC DNA]</scope>
    <source>
        <strain evidence="17 18">SRRC1432</strain>
    </source>
</reference>
<dbReference type="InterPro" id="IPR039799">
    <property type="entry name" value="ALR/ERV"/>
</dbReference>
<evidence type="ECO:0000256" key="3">
    <source>
        <dbReference type="ARBA" id="ARBA00022630"/>
    </source>
</evidence>
<dbReference type="GO" id="GO:0050660">
    <property type="term" value="F:flavin adenine dinucleotide binding"/>
    <property type="evidence" value="ECO:0007669"/>
    <property type="project" value="TreeGrafter"/>
</dbReference>
<dbReference type="InterPro" id="IPR036236">
    <property type="entry name" value="Znf_C2H2_sf"/>
</dbReference>
<comment type="subcellular location">
    <subcellularLocation>
        <location evidence="2">Nucleus</location>
    </subcellularLocation>
</comment>
<comment type="caution">
    <text evidence="17">The sequence shown here is derived from an EMBL/GenBank/DDBJ whole genome shotgun (WGS) entry which is preliminary data.</text>
</comment>
<keyword evidence="5" id="KW-0677">Repeat</keyword>
<dbReference type="FunFam" id="1.20.120.310:FF:000002">
    <property type="entry name" value="Sulfhydryl oxidase"/>
    <property type="match status" value="1"/>
</dbReference>
<evidence type="ECO:0000256" key="12">
    <source>
        <dbReference type="ARBA" id="ARBA00061084"/>
    </source>
</evidence>
<feature type="region of interest" description="Disordered" evidence="15">
    <location>
        <begin position="174"/>
        <end position="198"/>
    </location>
</feature>
<evidence type="ECO:0000256" key="9">
    <source>
        <dbReference type="ARBA" id="ARBA00023002"/>
    </source>
</evidence>
<evidence type="ECO:0000259" key="16">
    <source>
        <dbReference type="PROSITE" id="PS51324"/>
    </source>
</evidence>
<dbReference type="EC" id="1.8.3.2" evidence="14"/>
<dbReference type="InterPro" id="IPR036774">
    <property type="entry name" value="ERV/ALR_sulphydryl_oxid_sf"/>
</dbReference>
<evidence type="ECO:0000256" key="7">
    <source>
        <dbReference type="ARBA" id="ARBA00022827"/>
    </source>
</evidence>
<dbReference type="Proteomes" id="UP000034947">
    <property type="component" value="Unassembled WGS sequence"/>
</dbReference>
<comment type="cofactor">
    <cofactor evidence="1 14">
        <name>FAD</name>
        <dbReference type="ChEBI" id="CHEBI:57692"/>
    </cofactor>
</comment>
<dbReference type="EMBL" id="JYKN01000674">
    <property type="protein sequence ID" value="KKK23476.1"/>
    <property type="molecule type" value="Genomic_DNA"/>
</dbReference>
<evidence type="ECO:0000256" key="8">
    <source>
        <dbReference type="ARBA" id="ARBA00022833"/>
    </source>
</evidence>
<dbReference type="PROSITE" id="PS51324">
    <property type="entry name" value="ERV_ALR"/>
    <property type="match status" value="1"/>
</dbReference>
<keyword evidence="9 14" id="KW-0560">Oxidoreductase</keyword>
<feature type="compositionally biased region" description="Basic residues" evidence="15">
    <location>
        <begin position="467"/>
        <end position="476"/>
    </location>
</feature>
<dbReference type="Gene3D" id="3.30.1490.490">
    <property type="match status" value="1"/>
</dbReference>
<keyword evidence="4" id="KW-0479">Metal-binding</keyword>
<sequence length="795" mass="89080">MANRQITRRILISAAILIFFIFVLFIQPHGPPSPAVRAPGHLGKTAPVKDDLIKGEIVMPRLGNETAKAELGRATWKYLHTMLARYPEDPSEEQQDTLRSFIYLFARLYPCGECASHFQGHLKKYPPQVSSRNAAAGWGCFIHNEVNTMLNKPLFDCNKLGDFYDCGCADDDAEESSDSGNDGPNAKSKATAHESTAEDEVKILPIEISREPSSHSRWIKNIWFMQIESVQSSLKLLESLLYPISAGSLNSCGDVLTKKKLDPHRNQCRGANFTCLDCMVNFQGTQYRSHTSCISEDQKYQGALYREKPGKNQRKGNNNNNNSKQPARAKNGGHRAPYVEDAPDSQVNLPPVAPTPPLPTTETKSKPTKENTNPVNVFDFLVAENTPNASKVSLERPKEQMRMVDHAPSVFEPSQMLSRVDTDGDEENKEYDVAYEENGFSYGAGPIHHPYPNKTAAVSTEFMTPAPKKKKDRTRRQSPSNDRSATTTSDKKRKRHTEDHDMEDVDTPMLEAPSSVVNHPGTPMLTHSGLTGGLNRMLRSPSLDDDDNGGDEGSDSRRRRYQDPSSPLKRTRRDEKDGHGDSGLGISIKNRAERLVSSMFGGSSVSGSSAAGNEASAKNLARTRRHSSSDDEHAPPQIEVRKSKKTHRVRNASNGHAVPEDPRKTKRKSSAQTDGDRPSRRLKQLEYPDRPFSPRDEDGQMVVYRQENIPDELQRQMATHFLSLVTKGPESARGFSINKVLKRFHRDFTDEFDGDRGRGQGRSRADRERRVDDEKDLFRTLRLKQNDRGEIVVFF</sequence>
<dbReference type="PANTHER" id="PTHR12645">
    <property type="entry name" value="ALR/ERV"/>
    <property type="match status" value="1"/>
</dbReference>
<keyword evidence="6 13" id="KW-0863">Zinc-finger</keyword>
<keyword evidence="11" id="KW-0539">Nucleus</keyword>
<gene>
    <name evidence="17" type="ORF">AOCH_005212</name>
</gene>
<feature type="region of interest" description="Disordered" evidence="15">
    <location>
        <begin position="307"/>
        <end position="373"/>
    </location>
</feature>
<keyword evidence="8" id="KW-0862">Zinc</keyword>
<evidence type="ECO:0000256" key="2">
    <source>
        <dbReference type="ARBA" id="ARBA00004123"/>
    </source>
</evidence>
<keyword evidence="7 14" id="KW-0274">FAD</keyword>
<dbReference type="GO" id="GO:0008270">
    <property type="term" value="F:zinc ion binding"/>
    <property type="evidence" value="ECO:0007669"/>
    <property type="project" value="UniProtKB-KW"/>
</dbReference>
<feature type="compositionally biased region" description="Basic and acidic residues" evidence="15">
    <location>
        <begin position="674"/>
        <end position="698"/>
    </location>
</feature>
<proteinExistence type="inferred from homology"/>
<comment type="similarity">
    <text evidence="12">Belongs to the UPF0743 family.</text>
</comment>
<keyword evidence="3 14" id="KW-0285">Flavoprotein</keyword>
<feature type="compositionally biased region" description="Low complexity" evidence="15">
    <location>
        <begin position="315"/>
        <end position="329"/>
    </location>
</feature>
<organism evidence="17 18">
    <name type="scientific">Aspergillus ochraceoroseus</name>
    <dbReference type="NCBI Taxonomy" id="138278"/>
    <lineage>
        <taxon>Eukaryota</taxon>
        <taxon>Fungi</taxon>
        <taxon>Dikarya</taxon>
        <taxon>Ascomycota</taxon>
        <taxon>Pezizomycotina</taxon>
        <taxon>Eurotiomycetes</taxon>
        <taxon>Eurotiomycetidae</taxon>
        <taxon>Eurotiales</taxon>
        <taxon>Aspergillaceae</taxon>
        <taxon>Aspergillus</taxon>
        <taxon>Aspergillus subgen. Nidulantes</taxon>
    </lineage>
</organism>
<dbReference type="FunFam" id="3.30.1490.490:FF:000001">
    <property type="entry name" value="cell growth-regulating nucleolar protein-like"/>
    <property type="match status" value="1"/>
</dbReference>
<dbReference type="AlphaFoldDB" id="A0A0F8VK69"/>
<dbReference type="SUPFAM" id="SSF69000">
    <property type="entry name" value="FAD-dependent thiol oxidase"/>
    <property type="match status" value="1"/>
</dbReference>
<dbReference type="SUPFAM" id="SSF57667">
    <property type="entry name" value="beta-beta-alpha zinc fingers"/>
    <property type="match status" value="1"/>
</dbReference>
<dbReference type="VEuPathDB" id="FungiDB:P175DRAFT_0505383"/>
<feature type="compositionally biased region" description="Low complexity" evidence="15">
    <location>
        <begin position="597"/>
        <end position="617"/>
    </location>
</feature>
<evidence type="ECO:0000256" key="6">
    <source>
        <dbReference type="ARBA" id="ARBA00022771"/>
    </source>
</evidence>
<evidence type="ECO:0000256" key="1">
    <source>
        <dbReference type="ARBA" id="ARBA00001974"/>
    </source>
</evidence>
<dbReference type="VEuPathDB" id="FungiDB:P175DRAFT_0536427"/>
<dbReference type="PANTHER" id="PTHR12645:SF1">
    <property type="entry name" value="FAD-LINKED SULFHYDRYL OXIDASE ERV2"/>
    <property type="match status" value="1"/>
</dbReference>
<feature type="compositionally biased region" description="Polar residues" evidence="15">
    <location>
        <begin position="477"/>
        <end position="488"/>
    </location>
</feature>
<dbReference type="Pfam" id="PF04777">
    <property type="entry name" value="Evr1_Alr"/>
    <property type="match status" value="1"/>
</dbReference>
<comment type="catalytic activity">
    <reaction evidence="14">
        <text>2 R'C(R)SH + O2 = R'C(R)S-S(R)CR' + H2O2</text>
        <dbReference type="Rhea" id="RHEA:17357"/>
        <dbReference type="ChEBI" id="CHEBI:15379"/>
        <dbReference type="ChEBI" id="CHEBI:16240"/>
        <dbReference type="ChEBI" id="CHEBI:16520"/>
        <dbReference type="ChEBI" id="CHEBI:17412"/>
        <dbReference type="EC" id="1.8.3.2"/>
    </reaction>
</comment>
<feature type="compositionally biased region" description="Acidic residues" evidence="15">
    <location>
        <begin position="543"/>
        <end position="553"/>
    </location>
</feature>
<evidence type="ECO:0000256" key="10">
    <source>
        <dbReference type="ARBA" id="ARBA00023157"/>
    </source>
</evidence>
<dbReference type="InterPro" id="IPR014898">
    <property type="entry name" value="Znf_C2H2_LYAR"/>
</dbReference>
<dbReference type="Pfam" id="PF08790">
    <property type="entry name" value="zf-LYAR"/>
    <property type="match status" value="1"/>
</dbReference>
<feature type="region of interest" description="Disordered" evidence="15">
    <location>
        <begin position="750"/>
        <end position="770"/>
    </location>
</feature>
<protein>
    <recommendedName>
        <fullName evidence="14">Sulfhydryl oxidase</fullName>
        <ecNumber evidence="14">1.8.3.2</ecNumber>
    </recommendedName>
</protein>
<keyword evidence="10" id="KW-1015">Disulfide bond</keyword>
<dbReference type="GO" id="GO:0005739">
    <property type="term" value="C:mitochondrion"/>
    <property type="evidence" value="ECO:0007669"/>
    <property type="project" value="TreeGrafter"/>
</dbReference>
<keyword evidence="18" id="KW-1185">Reference proteome</keyword>
<evidence type="ECO:0000313" key="18">
    <source>
        <dbReference type="Proteomes" id="UP000034947"/>
    </source>
</evidence>
<dbReference type="InterPro" id="IPR017905">
    <property type="entry name" value="ERV/ALR_sulphydryl_oxidase"/>
</dbReference>
<evidence type="ECO:0000256" key="11">
    <source>
        <dbReference type="ARBA" id="ARBA00023242"/>
    </source>
</evidence>
<evidence type="ECO:0000256" key="5">
    <source>
        <dbReference type="ARBA" id="ARBA00022737"/>
    </source>
</evidence>
<dbReference type="OrthoDB" id="21474at2759"/>